<dbReference type="GO" id="GO:0008270">
    <property type="term" value="F:zinc ion binding"/>
    <property type="evidence" value="ECO:0007669"/>
    <property type="project" value="InterPro"/>
</dbReference>
<feature type="compositionally biased region" description="Low complexity" evidence="7">
    <location>
        <begin position="913"/>
        <end position="925"/>
    </location>
</feature>
<dbReference type="PROSITE" id="PS00463">
    <property type="entry name" value="ZN2_CY6_FUNGAL_1"/>
    <property type="match status" value="1"/>
</dbReference>
<proteinExistence type="predicted"/>
<feature type="compositionally biased region" description="Polar residues" evidence="7">
    <location>
        <begin position="793"/>
        <end position="849"/>
    </location>
</feature>
<dbReference type="SMART" id="SM00906">
    <property type="entry name" value="Fungal_trans"/>
    <property type="match status" value="1"/>
</dbReference>
<evidence type="ECO:0000256" key="3">
    <source>
        <dbReference type="ARBA" id="ARBA00023015"/>
    </source>
</evidence>
<keyword evidence="5" id="KW-0804">Transcription</keyword>
<evidence type="ECO:0000259" key="8">
    <source>
        <dbReference type="PROSITE" id="PS50048"/>
    </source>
</evidence>
<dbReference type="GeneID" id="30982846"/>
<evidence type="ECO:0000256" key="1">
    <source>
        <dbReference type="ARBA" id="ARBA00004123"/>
    </source>
</evidence>
<feature type="compositionally biased region" description="Polar residues" evidence="7">
    <location>
        <begin position="870"/>
        <end position="897"/>
    </location>
</feature>
<evidence type="ECO:0000256" key="2">
    <source>
        <dbReference type="ARBA" id="ARBA00022723"/>
    </source>
</evidence>
<feature type="region of interest" description="Disordered" evidence="7">
    <location>
        <begin position="793"/>
        <end position="856"/>
    </location>
</feature>
<dbReference type="PANTHER" id="PTHR46910:SF37">
    <property type="entry name" value="ZN(II)2CYS6 TRANSCRIPTION FACTOR (EUROFUNG)"/>
    <property type="match status" value="1"/>
</dbReference>
<dbReference type="Pfam" id="PF00172">
    <property type="entry name" value="Zn_clus"/>
    <property type="match status" value="1"/>
</dbReference>
<reference evidence="10" key="1">
    <citation type="submission" date="2016-05" db="EMBL/GenBank/DDBJ databases">
        <title>Comparative genomics of biotechnologically important yeasts.</title>
        <authorList>
            <consortium name="DOE Joint Genome Institute"/>
            <person name="Riley R."/>
            <person name="Haridas S."/>
            <person name="Wolfe K.H."/>
            <person name="Lopes M.R."/>
            <person name="Hittinger C.T."/>
            <person name="Goker M."/>
            <person name="Salamov A."/>
            <person name="Wisecaver J."/>
            <person name="Long T.M."/>
            <person name="Aerts A.L."/>
            <person name="Barry K."/>
            <person name="Choi C."/>
            <person name="Clum A."/>
            <person name="Coughlan A.Y."/>
            <person name="Deshpande S."/>
            <person name="Douglass A.P."/>
            <person name="Hanson S.J."/>
            <person name="Klenk H.-P."/>
            <person name="Labutti K."/>
            <person name="Lapidus A."/>
            <person name="Lindquist E."/>
            <person name="Lipzen A."/>
            <person name="Meier-Kolthoff J.P."/>
            <person name="Ohm R.A."/>
            <person name="Otillar R.P."/>
            <person name="Pangilinan J."/>
            <person name="Peng Y."/>
            <person name="Rokas A."/>
            <person name="Rosa C.A."/>
            <person name="Scheuner C."/>
            <person name="Sibirny A.A."/>
            <person name="Slot J.C."/>
            <person name="Stielow J.B."/>
            <person name="Sun H."/>
            <person name="Kurtzman C.P."/>
            <person name="Blackwell M."/>
            <person name="Grigoriev I.V."/>
            <person name="Jeffries T.W."/>
        </authorList>
    </citation>
    <scope>NUCLEOTIDE SEQUENCE [LARGE SCALE GENOMIC DNA]</scope>
    <source>
        <strain evidence="10">NRRL Y-17324</strain>
    </source>
</reference>
<keyword evidence="3" id="KW-0805">Transcription regulation</keyword>
<dbReference type="STRING" id="984487.A0A1E4SQ42"/>
<dbReference type="InterPro" id="IPR036864">
    <property type="entry name" value="Zn2-C6_fun-type_DNA-bd_sf"/>
</dbReference>
<evidence type="ECO:0000313" key="9">
    <source>
        <dbReference type="EMBL" id="ODV81634.1"/>
    </source>
</evidence>
<dbReference type="RefSeq" id="XP_020066756.1">
    <property type="nucleotide sequence ID" value="XM_020208709.1"/>
</dbReference>
<dbReference type="GO" id="GO:0000981">
    <property type="term" value="F:DNA-binding transcription factor activity, RNA polymerase II-specific"/>
    <property type="evidence" value="ECO:0007669"/>
    <property type="project" value="InterPro"/>
</dbReference>
<evidence type="ECO:0000256" key="7">
    <source>
        <dbReference type="SAM" id="MobiDB-lite"/>
    </source>
</evidence>
<dbReference type="OrthoDB" id="2123952at2759"/>
<organism evidence="9 10">
    <name type="scientific">Suhomyces tanzawaensis NRRL Y-17324</name>
    <dbReference type="NCBI Taxonomy" id="984487"/>
    <lineage>
        <taxon>Eukaryota</taxon>
        <taxon>Fungi</taxon>
        <taxon>Dikarya</taxon>
        <taxon>Ascomycota</taxon>
        <taxon>Saccharomycotina</taxon>
        <taxon>Pichiomycetes</taxon>
        <taxon>Debaryomycetaceae</taxon>
        <taxon>Suhomyces</taxon>
    </lineage>
</organism>
<feature type="domain" description="Zn(2)-C6 fungal-type" evidence="8">
    <location>
        <begin position="19"/>
        <end position="49"/>
    </location>
</feature>
<keyword evidence="4" id="KW-0238">DNA-binding</keyword>
<dbReference type="PROSITE" id="PS50048">
    <property type="entry name" value="ZN2_CY6_FUNGAL_2"/>
    <property type="match status" value="1"/>
</dbReference>
<dbReference type="PANTHER" id="PTHR46910">
    <property type="entry name" value="TRANSCRIPTION FACTOR PDR1"/>
    <property type="match status" value="1"/>
</dbReference>
<feature type="compositionally biased region" description="Acidic residues" evidence="7">
    <location>
        <begin position="120"/>
        <end position="144"/>
    </location>
</feature>
<gene>
    <name evidence="9" type="ORF">CANTADRAFT_3721</name>
</gene>
<dbReference type="CDD" id="cd12148">
    <property type="entry name" value="fungal_TF_MHR"/>
    <property type="match status" value="1"/>
</dbReference>
<evidence type="ECO:0000313" key="10">
    <source>
        <dbReference type="Proteomes" id="UP000094285"/>
    </source>
</evidence>
<dbReference type="Proteomes" id="UP000094285">
    <property type="component" value="Unassembled WGS sequence"/>
</dbReference>
<dbReference type="InterPro" id="IPR050987">
    <property type="entry name" value="AtrR-like"/>
</dbReference>
<dbReference type="CDD" id="cd00067">
    <property type="entry name" value="GAL4"/>
    <property type="match status" value="1"/>
</dbReference>
<keyword evidence="6" id="KW-0539">Nucleus</keyword>
<evidence type="ECO:0000256" key="6">
    <source>
        <dbReference type="ARBA" id="ARBA00023242"/>
    </source>
</evidence>
<accession>A0A1E4SQ42</accession>
<evidence type="ECO:0000256" key="5">
    <source>
        <dbReference type="ARBA" id="ARBA00023163"/>
    </source>
</evidence>
<feature type="region of interest" description="Disordered" evidence="7">
    <location>
        <begin position="104"/>
        <end position="146"/>
    </location>
</feature>
<comment type="subcellular location">
    <subcellularLocation>
        <location evidence="1">Nucleus</location>
    </subcellularLocation>
</comment>
<name>A0A1E4SQ42_9ASCO</name>
<dbReference type="Pfam" id="PF04082">
    <property type="entry name" value="Fungal_trans"/>
    <property type="match status" value="1"/>
</dbReference>
<dbReference type="EMBL" id="KV453909">
    <property type="protein sequence ID" value="ODV81634.1"/>
    <property type="molecule type" value="Genomic_DNA"/>
</dbReference>
<dbReference type="InterPro" id="IPR007219">
    <property type="entry name" value="XnlR_reg_dom"/>
</dbReference>
<dbReference type="SMART" id="SM00066">
    <property type="entry name" value="GAL4"/>
    <property type="match status" value="1"/>
</dbReference>
<dbReference type="GO" id="GO:0003677">
    <property type="term" value="F:DNA binding"/>
    <property type="evidence" value="ECO:0007669"/>
    <property type="project" value="UniProtKB-KW"/>
</dbReference>
<dbReference type="AlphaFoldDB" id="A0A1E4SQ42"/>
<dbReference type="InterPro" id="IPR001138">
    <property type="entry name" value="Zn2Cys6_DnaBD"/>
</dbReference>
<evidence type="ECO:0000256" key="4">
    <source>
        <dbReference type="ARBA" id="ARBA00023125"/>
    </source>
</evidence>
<dbReference type="SUPFAM" id="SSF57701">
    <property type="entry name" value="Zn2/Cys6 DNA-binding domain"/>
    <property type="match status" value="1"/>
</dbReference>
<dbReference type="Gene3D" id="4.10.240.10">
    <property type="entry name" value="Zn(2)-C6 fungal-type DNA-binding domain"/>
    <property type="match status" value="1"/>
</dbReference>
<sequence length="962" mass="108642">MVPTSPDLDSASKKRIRIACDTCRRKKIKCNGQLPCANCIQVGEANCHYEERPVKKKTTGDNKKSLRLNGSSRELHLINSRLAGLEGVLTTLMSRLDTLAGIKPNSQKIDFTPGASYANDETDDEDNENDNENDEDDDDDDSSADDNVHIKVEKNGHSVPKEPKEHAQAKSILHSKSVEQYFGTHSIMCIFSNKSLDWIEQTLGPEGYSLTLPIKNIPLAFIEKLKKYLLKWIDPPLVDHKGRKRLIESPFPADSKIVFDFLDTYYFDIPMITLAAEGHTIRHLFEEYYKKFDPETKVKRKFKYSEYLMMTTALMICISTKLDQDVTEESLACNVSKDKKLDPNSAVNSISYSALLQLQNTFFDNAIYYYHRISVMRDGLETIGAILLLVIFIEGNFLTSHVNYTLIAVAVRYAQEMGIHRAETLENLSFDEQERRRKLWWLCQYYDMEICFRSGKPPLINIADVTTNSTEDFKTLAQLWAKHGVNPECSEMLGGVDLGTNIHLAAVSKLDDPHLFYYIYLLLLTKLRSKSYHWLFLANAQNDSYETLAHKLNSLNEEMYEMGASMREEERPRFYNDPGFRLMSSDMSIARRETVLSVQLSYFLHLMLMNRLAFIVGTDGFDKVREQSNQFRNISLNAARTILILVRQINRKNTAASYFKWIIFYPVCAFLNISAALLNHPDSPESYNDLQLLIDSSMNFFGASTNWFILERDHPDLYSQKDAILMLLIKLILRIVIRSYEIKMNVDIVGNYEGLREHIDEVKTAFPIVFQEHVSAEKPSMVLGASPFSSRNLAVTPGSRSDPGSTGSTAQSPSFNPSLSNILHPTQDVGNSSGQLNGTGEQPNASQNGPYHAGSVEGVPANSWAYPYSHTSNSTPKSINPLQQMNQSTWNGTSNGNAFAGQEDSNGRVRHPSGSNTSTASNGSNPDIYGDYLNDDALTLIFFSQMDTLPNFFFDNNLGVQQ</sequence>
<dbReference type="GO" id="GO:0006351">
    <property type="term" value="P:DNA-templated transcription"/>
    <property type="evidence" value="ECO:0007669"/>
    <property type="project" value="InterPro"/>
</dbReference>
<dbReference type="GO" id="GO:0005634">
    <property type="term" value="C:nucleus"/>
    <property type="evidence" value="ECO:0007669"/>
    <property type="project" value="UniProtKB-SubCell"/>
</dbReference>
<feature type="region of interest" description="Disordered" evidence="7">
    <location>
        <begin position="870"/>
        <end position="925"/>
    </location>
</feature>
<keyword evidence="2" id="KW-0479">Metal-binding</keyword>
<protein>
    <recommendedName>
        <fullName evidence="8">Zn(2)-C6 fungal-type domain-containing protein</fullName>
    </recommendedName>
</protein>
<keyword evidence="10" id="KW-1185">Reference proteome</keyword>